<accession>A0A0F9PP85</accession>
<gene>
    <name evidence="2" type="ORF">LCGC14_0818300</name>
</gene>
<sequence length="64" mass="7264">MPEWTSAEETTPQDGQLVYVFNEGIGVQKGRYEENDRGNIWSPDGSLVTHWMPRKPDPDEGEAD</sequence>
<organism evidence="2">
    <name type="scientific">marine sediment metagenome</name>
    <dbReference type="NCBI Taxonomy" id="412755"/>
    <lineage>
        <taxon>unclassified sequences</taxon>
        <taxon>metagenomes</taxon>
        <taxon>ecological metagenomes</taxon>
    </lineage>
</organism>
<reference evidence="2" key="1">
    <citation type="journal article" date="2015" name="Nature">
        <title>Complex archaea that bridge the gap between prokaryotes and eukaryotes.</title>
        <authorList>
            <person name="Spang A."/>
            <person name="Saw J.H."/>
            <person name="Jorgensen S.L."/>
            <person name="Zaremba-Niedzwiedzka K."/>
            <person name="Martijn J."/>
            <person name="Lind A.E."/>
            <person name="van Eijk R."/>
            <person name="Schleper C."/>
            <person name="Guy L."/>
            <person name="Ettema T.J."/>
        </authorList>
    </citation>
    <scope>NUCLEOTIDE SEQUENCE</scope>
</reference>
<dbReference type="EMBL" id="LAZR01002285">
    <property type="protein sequence ID" value="KKN31994.1"/>
    <property type="molecule type" value="Genomic_DNA"/>
</dbReference>
<evidence type="ECO:0008006" key="3">
    <source>
        <dbReference type="Google" id="ProtNLM"/>
    </source>
</evidence>
<protein>
    <recommendedName>
        <fullName evidence="3">DUF551 domain-containing protein</fullName>
    </recommendedName>
</protein>
<comment type="caution">
    <text evidence="2">The sequence shown here is derived from an EMBL/GenBank/DDBJ whole genome shotgun (WGS) entry which is preliminary data.</text>
</comment>
<dbReference type="AlphaFoldDB" id="A0A0F9PP85"/>
<proteinExistence type="predicted"/>
<name>A0A0F9PP85_9ZZZZ</name>
<feature type="region of interest" description="Disordered" evidence="1">
    <location>
        <begin position="35"/>
        <end position="64"/>
    </location>
</feature>
<evidence type="ECO:0000256" key="1">
    <source>
        <dbReference type="SAM" id="MobiDB-lite"/>
    </source>
</evidence>
<evidence type="ECO:0000313" key="2">
    <source>
        <dbReference type="EMBL" id="KKN31994.1"/>
    </source>
</evidence>